<dbReference type="InterPro" id="IPR005794">
    <property type="entry name" value="Fmt"/>
</dbReference>
<proteinExistence type="inferred from homology"/>
<dbReference type="GO" id="GO:0005829">
    <property type="term" value="C:cytosol"/>
    <property type="evidence" value="ECO:0007669"/>
    <property type="project" value="TreeGrafter"/>
</dbReference>
<gene>
    <name evidence="8" type="primary">fmt</name>
    <name evidence="11" type="ORF">B7R76_02255</name>
</gene>
<comment type="caution">
    <text evidence="11">The sequence shown here is derived from an EMBL/GenBank/DDBJ whole genome shotgun (WGS) entry which is preliminary data.</text>
</comment>
<evidence type="ECO:0000256" key="7">
    <source>
        <dbReference type="ARBA" id="ARBA00048558"/>
    </source>
</evidence>
<dbReference type="CDD" id="cd08646">
    <property type="entry name" value="FMT_core_Met-tRNA-FMT_N"/>
    <property type="match status" value="1"/>
</dbReference>
<dbReference type="Pfam" id="PF00551">
    <property type="entry name" value="Formyl_trans_N"/>
    <property type="match status" value="1"/>
</dbReference>
<reference evidence="12" key="1">
    <citation type="submission" date="2017-04" db="EMBL/GenBank/DDBJ databases">
        <authorList>
            <person name="Bumgarner R.E."/>
            <person name="Fredricks D.N."/>
            <person name="Srinivasan S."/>
        </authorList>
    </citation>
    <scope>NUCLEOTIDE SEQUENCE [LARGE SCALE GENOMIC DNA]</scope>
    <source>
        <strain evidence="12">KA00405</strain>
    </source>
</reference>
<sequence>MTDLRIIFMGTPEYATYSLQALIEADLKPVLCVSQPDKPWGRKQVILPTPVKELAVANNIPVLQPVKIKTAEFQENLADYRPDLIVTAAYGRILPQNILDLPRLGCINVHGSLLPRYRGASPVQQSIINGDEITGITILRMTMAMDAGDILRQASIPLKDEYNVATLMTELGKLGGSVLPGTIKDLVAGKISEIPQDETKATYVSLLDRSVGKIDFTRSARTIFNLVRGTDPWPGAYTGYNGKRLKIYRSHVIDTHSAEVGKYNIAKYFPGEILPAPKGELWVGTGDGILALDELQFTGGKRLDARDCAHNFAVGSSFVLEEN</sequence>
<dbReference type="SUPFAM" id="SSF53328">
    <property type="entry name" value="Formyltransferase"/>
    <property type="match status" value="1"/>
</dbReference>
<protein>
    <recommendedName>
        <fullName evidence="4 8">Methionyl-tRNA formyltransferase</fullName>
        <ecNumber evidence="3 8">2.1.2.9</ecNumber>
    </recommendedName>
</protein>
<dbReference type="PROSITE" id="PS00373">
    <property type="entry name" value="GART"/>
    <property type="match status" value="1"/>
</dbReference>
<dbReference type="Gene3D" id="3.10.25.10">
    <property type="entry name" value="Formyl transferase, C-terminal domain"/>
    <property type="match status" value="1"/>
</dbReference>
<dbReference type="AlphaFoldDB" id="A0A2J8B4Q1"/>
<dbReference type="HAMAP" id="MF_00182">
    <property type="entry name" value="Formyl_trans"/>
    <property type="match status" value="1"/>
</dbReference>
<dbReference type="CDD" id="cd08704">
    <property type="entry name" value="Met_tRNA_FMT_C"/>
    <property type="match status" value="1"/>
</dbReference>
<dbReference type="InterPro" id="IPR005793">
    <property type="entry name" value="Formyl_trans_C"/>
</dbReference>
<keyword evidence="5 8" id="KW-0808">Transferase</keyword>
<name>A0A2J8B4Q1_9FIRM</name>
<dbReference type="EC" id="2.1.2.9" evidence="3 8"/>
<evidence type="ECO:0000256" key="8">
    <source>
        <dbReference type="HAMAP-Rule" id="MF_00182"/>
    </source>
</evidence>
<dbReference type="InterPro" id="IPR041711">
    <property type="entry name" value="Met-tRNA-FMT_N"/>
</dbReference>
<evidence type="ECO:0000256" key="5">
    <source>
        <dbReference type="ARBA" id="ARBA00022679"/>
    </source>
</evidence>
<dbReference type="InterPro" id="IPR037022">
    <property type="entry name" value="Formyl_trans_C_sf"/>
</dbReference>
<feature type="domain" description="Formyl transferase C-terminal" evidence="10">
    <location>
        <begin position="210"/>
        <end position="310"/>
    </location>
</feature>
<dbReference type="SUPFAM" id="SSF50486">
    <property type="entry name" value="FMT C-terminal domain-like"/>
    <property type="match status" value="1"/>
</dbReference>
<dbReference type="PANTHER" id="PTHR11138">
    <property type="entry name" value="METHIONYL-TRNA FORMYLTRANSFERASE"/>
    <property type="match status" value="1"/>
</dbReference>
<dbReference type="InterPro" id="IPR001555">
    <property type="entry name" value="GART_AS"/>
</dbReference>
<dbReference type="InterPro" id="IPR002376">
    <property type="entry name" value="Formyl_transf_N"/>
</dbReference>
<dbReference type="PANTHER" id="PTHR11138:SF5">
    <property type="entry name" value="METHIONYL-TRNA FORMYLTRANSFERASE, MITOCHONDRIAL"/>
    <property type="match status" value="1"/>
</dbReference>
<dbReference type="Gene3D" id="3.40.50.170">
    <property type="entry name" value="Formyl transferase, N-terminal domain"/>
    <property type="match status" value="1"/>
</dbReference>
<evidence type="ECO:0000256" key="2">
    <source>
        <dbReference type="ARBA" id="ARBA00010699"/>
    </source>
</evidence>
<dbReference type="EMBL" id="NBZD01000001">
    <property type="protein sequence ID" value="PNH19724.1"/>
    <property type="molecule type" value="Genomic_DNA"/>
</dbReference>
<evidence type="ECO:0000313" key="11">
    <source>
        <dbReference type="EMBL" id="PNH19724.1"/>
    </source>
</evidence>
<dbReference type="NCBIfam" id="TIGR00460">
    <property type="entry name" value="fmt"/>
    <property type="match status" value="1"/>
</dbReference>
<comment type="catalytic activity">
    <reaction evidence="7 8">
        <text>L-methionyl-tRNA(fMet) + (6R)-10-formyltetrahydrofolate = N-formyl-L-methionyl-tRNA(fMet) + (6S)-5,6,7,8-tetrahydrofolate + H(+)</text>
        <dbReference type="Rhea" id="RHEA:24380"/>
        <dbReference type="Rhea" id="RHEA-COMP:9952"/>
        <dbReference type="Rhea" id="RHEA-COMP:9953"/>
        <dbReference type="ChEBI" id="CHEBI:15378"/>
        <dbReference type="ChEBI" id="CHEBI:57453"/>
        <dbReference type="ChEBI" id="CHEBI:78530"/>
        <dbReference type="ChEBI" id="CHEBI:78844"/>
        <dbReference type="ChEBI" id="CHEBI:195366"/>
        <dbReference type="EC" id="2.1.2.9"/>
    </reaction>
</comment>
<dbReference type="Pfam" id="PF02911">
    <property type="entry name" value="Formyl_trans_C"/>
    <property type="match status" value="1"/>
</dbReference>
<comment type="function">
    <text evidence="1 8">Attaches a formyl group to the free amino group of methionyl-tRNA(fMet). The formyl group appears to play a dual role in the initiator identity of N-formylmethionyl-tRNA by promoting its recognition by IF2 and preventing the misappropriation of this tRNA by the elongation apparatus.</text>
</comment>
<evidence type="ECO:0000256" key="3">
    <source>
        <dbReference type="ARBA" id="ARBA00012261"/>
    </source>
</evidence>
<evidence type="ECO:0000256" key="1">
    <source>
        <dbReference type="ARBA" id="ARBA00002606"/>
    </source>
</evidence>
<dbReference type="InterPro" id="IPR044135">
    <property type="entry name" value="Met-tRNA-FMT_C"/>
</dbReference>
<dbReference type="InterPro" id="IPR011034">
    <property type="entry name" value="Formyl_transferase-like_C_sf"/>
</dbReference>
<comment type="similarity">
    <text evidence="2 8">Belongs to the Fmt family.</text>
</comment>
<evidence type="ECO:0000259" key="9">
    <source>
        <dbReference type="Pfam" id="PF00551"/>
    </source>
</evidence>
<evidence type="ECO:0000313" key="12">
    <source>
        <dbReference type="Proteomes" id="UP000236394"/>
    </source>
</evidence>
<dbReference type="GO" id="GO:0004479">
    <property type="term" value="F:methionyl-tRNA formyltransferase activity"/>
    <property type="evidence" value="ECO:0007669"/>
    <property type="project" value="UniProtKB-UniRule"/>
</dbReference>
<dbReference type="Proteomes" id="UP000236394">
    <property type="component" value="Unassembled WGS sequence"/>
</dbReference>
<evidence type="ECO:0000256" key="6">
    <source>
        <dbReference type="ARBA" id="ARBA00022917"/>
    </source>
</evidence>
<evidence type="ECO:0000259" key="10">
    <source>
        <dbReference type="Pfam" id="PF02911"/>
    </source>
</evidence>
<feature type="binding site" evidence="8">
    <location>
        <begin position="112"/>
        <end position="115"/>
    </location>
    <ligand>
        <name>(6S)-5,6,7,8-tetrahydrofolate</name>
        <dbReference type="ChEBI" id="CHEBI:57453"/>
    </ligand>
</feature>
<keyword evidence="6 8" id="KW-0648">Protein biosynthesis</keyword>
<accession>A0A2J8B4Q1</accession>
<organism evidence="11 12">
    <name type="scientific">Mageeibacillus indolicus</name>
    <dbReference type="NCBI Taxonomy" id="884684"/>
    <lineage>
        <taxon>Bacteria</taxon>
        <taxon>Bacillati</taxon>
        <taxon>Bacillota</taxon>
        <taxon>Clostridia</taxon>
        <taxon>Eubacteriales</taxon>
        <taxon>Oscillospiraceae</taxon>
        <taxon>Mageeibacillus</taxon>
    </lineage>
</organism>
<evidence type="ECO:0000256" key="4">
    <source>
        <dbReference type="ARBA" id="ARBA00016014"/>
    </source>
</evidence>
<dbReference type="RefSeq" id="WP_051820954.1">
    <property type="nucleotide sequence ID" value="NZ_NBZD01000001.1"/>
</dbReference>
<feature type="domain" description="Formyl transferase N-terminal" evidence="9">
    <location>
        <begin position="5"/>
        <end position="181"/>
    </location>
</feature>
<dbReference type="InterPro" id="IPR036477">
    <property type="entry name" value="Formyl_transf_N_sf"/>
</dbReference>